<evidence type="ECO:0000313" key="2">
    <source>
        <dbReference type="EMBL" id="MCU6762733.1"/>
    </source>
</evidence>
<evidence type="ECO:0000313" key="3">
    <source>
        <dbReference type="Proteomes" id="UP001652442"/>
    </source>
</evidence>
<keyword evidence="1" id="KW-0812">Transmembrane</keyword>
<gene>
    <name evidence="2" type="ORF">OCV88_10345</name>
</gene>
<keyword evidence="1" id="KW-0472">Membrane</keyword>
<comment type="caution">
    <text evidence="2">The sequence shown here is derived from an EMBL/GenBank/DDBJ whole genome shotgun (WGS) entry which is preliminary data.</text>
</comment>
<dbReference type="RefSeq" id="WP_158425440.1">
    <property type="nucleotide sequence ID" value="NZ_JAOQJQ010000004.1"/>
</dbReference>
<sequence>MAEIVISIIFGIIAIACLTYGICAWHCKGPILMNKYILACDEEKSALKKQSDEDKKADYRFTAKIFFGIALMFFFVVPGVLIDVAFCYLSILTAIILAITAFIALFKNGAKKY</sequence>
<evidence type="ECO:0008006" key="4">
    <source>
        <dbReference type="Google" id="ProtNLM"/>
    </source>
</evidence>
<organism evidence="2 3">
    <name type="scientific">Brotonthovivens ammoniilytica</name>
    <dbReference type="NCBI Taxonomy" id="2981725"/>
    <lineage>
        <taxon>Bacteria</taxon>
        <taxon>Bacillati</taxon>
        <taxon>Bacillota</taxon>
        <taxon>Clostridia</taxon>
        <taxon>Lachnospirales</taxon>
        <taxon>Lachnospiraceae</taxon>
        <taxon>Brotonthovivens</taxon>
    </lineage>
</organism>
<feature type="transmembrane region" description="Helical" evidence="1">
    <location>
        <begin position="65"/>
        <end position="82"/>
    </location>
</feature>
<feature type="transmembrane region" description="Helical" evidence="1">
    <location>
        <begin position="88"/>
        <end position="106"/>
    </location>
</feature>
<accession>A0ABT2TKJ5</accession>
<name>A0ABT2TKJ5_9FIRM</name>
<keyword evidence="1" id="KW-1133">Transmembrane helix</keyword>
<feature type="transmembrane region" description="Helical" evidence="1">
    <location>
        <begin position="6"/>
        <end position="27"/>
    </location>
</feature>
<proteinExistence type="predicted"/>
<dbReference type="EMBL" id="JAOQJQ010000004">
    <property type="protein sequence ID" value="MCU6762733.1"/>
    <property type="molecule type" value="Genomic_DNA"/>
</dbReference>
<protein>
    <recommendedName>
        <fullName evidence="4">DUF3784 domain-containing protein</fullName>
    </recommendedName>
</protein>
<reference evidence="2 3" key="1">
    <citation type="journal article" date="2021" name="ISME Commun">
        <title>Automated analysis of genomic sequences facilitates high-throughput and comprehensive description of bacteria.</title>
        <authorList>
            <person name="Hitch T.C.A."/>
        </authorList>
    </citation>
    <scope>NUCLEOTIDE SEQUENCE [LARGE SCALE GENOMIC DNA]</scope>
    <source>
        <strain evidence="2 3">Sanger_109</strain>
    </source>
</reference>
<keyword evidence="3" id="KW-1185">Reference proteome</keyword>
<dbReference type="Proteomes" id="UP001652442">
    <property type="component" value="Unassembled WGS sequence"/>
</dbReference>
<evidence type="ECO:0000256" key="1">
    <source>
        <dbReference type="SAM" id="Phobius"/>
    </source>
</evidence>